<dbReference type="Gene3D" id="3.90.226.10">
    <property type="entry name" value="2-enoyl-CoA Hydratase, Chain A, domain 1"/>
    <property type="match status" value="1"/>
</dbReference>
<name>A0A7J6UMC1_PEROL</name>
<dbReference type="Proteomes" id="UP000553632">
    <property type="component" value="Unassembled WGS sequence"/>
</dbReference>
<comment type="caution">
    <text evidence="1">The sequence shown here is derived from an EMBL/GenBank/DDBJ whole genome shotgun (WGS) entry which is preliminary data.</text>
</comment>
<keyword evidence="2" id="KW-1185">Reference proteome</keyword>
<dbReference type="InterPro" id="IPR029045">
    <property type="entry name" value="ClpP/crotonase-like_dom_sf"/>
</dbReference>
<dbReference type="SUPFAM" id="SSF52096">
    <property type="entry name" value="ClpP/crotonase"/>
    <property type="match status" value="1"/>
</dbReference>
<dbReference type="Pfam" id="PF00378">
    <property type="entry name" value="ECH_1"/>
    <property type="match status" value="1"/>
</dbReference>
<accession>A0A7J6UMC1</accession>
<dbReference type="EMBL" id="JABANO010001466">
    <property type="protein sequence ID" value="KAF4758414.1"/>
    <property type="molecule type" value="Genomic_DNA"/>
</dbReference>
<dbReference type="AlphaFoldDB" id="A0A7J6UMC1"/>
<organism evidence="1 2">
    <name type="scientific">Perkinsus olseni</name>
    <name type="common">Perkinsus atlanticus</name>
    <dbReference type="NCBI Taxonomy" id="32597"/>
    <lineage>
        <taxon>Eukaryota</taxon>
        <taxon>Sar</taxon>
        <taxon>Alveolata</taxon>
        <taxon>Perkinsozoa</taxon>
        <taxon>Perkinsea</taxon>
        <taxon>Perkinsida</taxon>
        <taxon>Perkinsidae</taxon>
        <taxon>Perkinsus</taxon>
    </lineage>
</organism>
<evidence type="ECO:0000313" key="1">
    <source>
        <dbReference type="EMBL" id="KAF4758414.1"/>
    </source>
</evidence>
<evidence type="ECO:0000313" key="2">
    <source>
        <dbReference type="Proteomes" id="UP000553632"/>
    </source>
</evidence>
<gene>
    <name evidence="1" type="ORF">FOZ63_012208</name>
</gene>
<sequence>AGLLLAMCCDYRIVHKDNKSLYFVPAVSLGLHYTPGMIELIKSKVACNTARDMLCYSTRYNAQQALQAGILDYLISNTEAHHQPLVAAINLITVIVIITTRHVLCYYCYYQENIIVRPFNKESMGKVKRGMYDTVIKNLIHHDDDDDDDDDDAMGINRLLSRPRSSFIAIRTPLSEYYYNYYEGLFYHSMRLIHILISPEYYITSTIIQQQHHHRG</sequence>
<proteinExistence type="predicted"/>
<feature type="non-terminal residue" evidence="1">
    <location>
        <position position="216"/>
    </location>
</feature>
<feature type="non-terminal residue" evidence="1">
    <location>
        <position position="1"/>
    </location>
</feature>
<reference evidence="1 2" key="1">
    <citation type="submission" date="2020-04" db="EMBL/GenBank/DDBJ databases">
        <title>Perkinsus olseni comparative genomics.</title>
        <authorList>
            <person name="Bogema D.R."/>
        </authorList>
    </citation>
    <scope>NUCLEOTIDE SEQUENCE [LARGE SCALE GENOMIC DNA]</scope>
    <source>
        <strain evidence="1 2">ATCC PRA-207</strain>
    </source>
</reference>
<protein>
    <submittedName>
        <fullName evidence="1">Uncharacterized protein</fullName>
    </submittedName>
</protein>
<dbReference type="InterPro" id="IPR001753">
    <property type="entry name" value="Enoyl-CoA_hydra/iso"/>
</dbReference>